<dbReference type="Pfam" id="PF11363">
    <property type="entry name" value="DUF3164"/>
    <property type="match status" value="1"/>
</dbReference>
<dbReference type="RefSeq" id="WP_140963108.1">
    <property type="nucleotide sequence ID" value="NZ_VEVQ02000009.1"/>
</dbReference>
<dbReference type="Proteomes" id="UP000817854">
    <property type="component" value="Unassembled WGS sequence"/>
</dbReference>
<reference evidence="2" key="1">
    <citation type="submission" date="2019-05" db="EMBL/GenBank/DDBJ databases">
        <title>Flavobacterium profundi sp. nov., isolated from a deep-sea seamount.</title>
        <authorList>
            <person name="Zhang D.-C."/>
        </authorList>
    </citation>
    <scope>NUCLEOTIDE SEQUENCE [LARGE SCALE GENOMIC DNA]</scope>
    <source>
        <strain evidence="2">EC11</strain>
    </source>
</reference>
<proteinExistence type="predicted"/>
<evidence type="ECO:0000313" key="1">
    <source>
        <dbReference type="EMBL" id="NHN26790.1"/>
    </source>
</evidence>
<evidence type="ECO:0000313" key="2">
    <source>
        <dbReference type="Proteomes" id="UP000817854"/>
    </source>
</evidence>
<organism evidence="1 2">
    <name type="scientific">Flavobacterium jejuense</name>
    <dbReference type="NCBI Taxonomy" id="1544455"/>
    <lineage>
        <taxon>Bacteria</taxon>
        <taxon>Pseudomonadati</taxon>
        <taxon>Bacteroidota</taxon>
        <taxon>Flavobacteriia</taxon>
        <taxon>Flavobacteriales</taxon>
        <taxon>Flavobacteriaceae</taxon>
        <taxon>Flavobacterium</taxon>
    </lineage>
</organism>
<reference evidence="1 2" key="2">
    <citation type="submission" date="2020-02" db="EMBL/GenBank/DDBJ databases">
        <title>Flavobacterium profundi sp. nov., isolated from a deep-sea seamount.</title>
        <authorList>
            <person name="Zhang D.-C."/>
        </authorList>
    </citation>
    <scope>NUCLEOTIDE SEQUENCE [LARGE SCALE GENOMIC DNA]</scope>
    <source>
        <strain evidence="1 2">EC11</strain>
    </source>
</reference>
<name>A0ABX0IYK3_9FLAO</name>
<dbReference type="InterPro" id="IPR021505">
    <property type="entry name" value="Phage_B3_Orf6"/>
</dbReference>
<accession>A0ABX0IYK3</accession>
<protein>
    <submittedName>
        <fullName evidence="1">DUF3164 family protein</fullName>
    </submittedName>
</protein>
<comment type="caution">
    <text evidence="1">The sequence shown here is derived from an EMBL/GenBank/DDBJ whole genome shotgun (WGS) entry which is preliminary data.</text>
</comment>
<dbReference type="EMBL" id="VEVQ02000009">
    <property type="protein sequence ID" value="NHN26790.1"/>
    <property type="molecule type" value="Genomic_DNA"/>
</dbReference>
<sequence>MKVTHTTKDPVWIDEAGTQIPVNRTTAVERLHERLTAKLLKQAQKVNRDLSAFKDLIQEASIEAYDAFMNDKNVSKETKGNYTWYNFNRTIKIEVAISERIEFDDLTIKAAKEKLDQFLNVNIQSKNEFAKKIVMDAFETQRNKSLDTKKVLGLTRYKKQVNDPMFTEALDLIEQAIRKPESKTYFRIWLKDETGKYNNIDLNLTSV</sequence>
<keyword evidence="2" id="KW-1185">Reference proteome</keyword>
<gene>
    <name evidence="1" type="ORF">FIA58_013980</name>
</gene>